<protein>
    <submittedName>
        <fullName evidence="2">Uncharacterized protein</fullName>
    </submittedName>
</protein>
<evidence type="ECO:0000313" key="3">
    <source>
        <dbReference type="Proteomes" id="UP000479710"/>
    </source>
</evidence>
<dbReference type="EMBL" id="SPHZ02000008">
    <property type="protein sequence ID" value="KAF0903262.1"/>
    <property type="molecule type" value="Genomic_DNA"/>
</dbReference>
<dbReference type="AlphaFoldDB" id="A0A6G1CT25"/>
<feature type="region of interest" description="Disordered" evidence="1">
    <location>
        <begin position="1"/>
        <end position="36"/>
    </location>
</feature>
<proteinExistence type="predicted"/>
<organism evidence="2 3">
    <name type="scientific">Oryza meyeriana var. granulata</name>
    <dbReference type="NCBI Taxonomy" id="110450"/>
    <lineage>
        <taxon>Eukaryota</taxon>
        <taxon>Viridiplantae</taxon>
        <taxon>Streptophyta</taxon>
        <taxon>Embryophyta</taxon>
        <taxon>Tracheophyta</taxon>
        <taxon>Spermatophyta</taxon>
        <taxon>Magnoliopsida</taxon>
        <taxon>Liliopsida</taxon>
        <taxon>Poales</taxon>
        <taxon>Poaceae</taxon>
        <taxon>BOP clade</taxon>
        <taxon>Oryzoideae</taxon>
        <taxon>Oryzeae</taxon>
        <taxon>Oryzinae</taxon>
        <taxon>Oryza</taxon>
        <taxon>Oryza meyeriana</taxon>
    </lineage>
</organism>
<sequence>MPAPSRRRRRVDVAGDWSRPVARRGPAEERRGGGKARSCSVLALARGRGACGLQTLPKFAPARKTKIRTEHLRTSTGHPGFAIIGATPL</sequence>
<evidence type="ECO:0000313" key="2">
    <source>
        <dbReference type="EMBL" id="KAF0903262.1"/>
    </source>
</evidence>
<gene>
    <name evidence="2" type="ORF">E2562_026550</name>
</gene>
<keyword evidence="3" id="KW-1185">Reference proteome</keyword>
<reference evidence="2 3" key="1">
    <citation type="submission" date="2019-11" db="EMBL/GenBank/DDBJ databases">
        <title>Whole genome sequence of Oryza granulata.</title>
        <authorList>
            <person name="Li W."/>
        </authorList>
    </citation>
    <scope>NUCLEOTIDE SEQUENCE [LARGE SCALE GENOMIC DNA]</scope>
    <source>
        <strain evidence="3">cv. Menghai</strain>
        <tissue evidence="2">Leaf</tissue>
    </source>
</reference>
<feature type="compositionally biased region" description="Basic residues" evidence="1">
    <location>
        <begin position="1"/>
        <end position="10"/>
    </location>
</feature>
<dbReference type="Proteomes" id="UP000479710">
    <property type="component" value="Unassembled WGS sequence"/>
</dbReference>
<name>A0A6G1CT25_9ORYZ</name>
<evidence type="ECO:0000256" key="1">
    <source>
        <dbReference type="SAM" id="MobiDB-lite"/>
    </source>
</evidence>
<accession>A0A6G1CT25</accession>
<comment type="caution">
    <text evidence="2">The sequence shown here is derived from an EMBL/GenBank/DDBJ whole genome shotgun (WGS) entry which is preliminary data.</text>
</comment>